<dbReference type="EMBL" id="JACICC010000026">
    <property type="protein sequence ID" value="MBB3811583.1"/>
    <property type="molecule type" value="Genomic_DNA"/>
</dbReference>
<evidence type="ECO:0000313" key="2">
    <source>
        <dbReference type="Proteomes" id="UP000537592"/>
    </source>
</evidence>
<dbReference type="AlphaFoldDB" id="A0A7W5Z7H6"/>
<comment type="caution">
    <text evidence="1">The sequence shown here is derived from an EMBL/GenBank/DDBJ whole genome shotgun (WGS) entry which is preliminary data.</text>
</comment>
<keyword evidence="2" id="KW-1185">Reference proteome</keyword>
<dbReference type="InterPro" id="IPR009241">
    <property type="entry name" value="HigB-like"/>
</dbReference>
<dbReference type="NCBIfam" id="TIGR02683">
    <property type="entry name" value="upstrm_HI1419"/>
    <property type="match status" value="1"/>
</dbReference>
<gene>
    <name evidence="1" type="ORF">FHS81_003698</name>
</gene>
<organism evidence="1 2">
    <name type="scientific">Pseudochelatococcus contaminans</name>
    <dbReference type="NCBI Taxonomy" id="1538103"/>
    <lineage>
        <taxon>Bacteria</taxon>
        <taxon>Pseudomonadati</taxon>
        <taxon>Pseudomonadota</taxon>
        <taxon>Alphaproteobacteria</taxon>
        <taxon>Hyphomicrobiales</taxon>
        <taxon>Chelatococcaceae</taxon>
        <taxon>Pseudochelatococcus</taxon>
    </lineage>
</organism>
<proteinExistence type="predicted"/>
<reference evidence="1 2" key="1">
    <citation type="submission" date="2020-08" db="EMBL/GenBank/DDBJ databases">
        <title>Genomic Encyclopedia of Type Strains, Phase IV (KMG-IV): sequencing the most valuable type-strain genomes for metagenomic binning, comparative biology and taxonomic classification.</title>
        <authorList>
            <person name="Goeker M."/>
        </authorList>
    </citation>
    <scope>NUCLEOTIDE SEQUENCE [LARGE SCALE GENOMIC DNA]</scope>
    <source>
        <strain evidence="1 2">DSM 28760</strain>
    </source>
</reference>
<protein>
    <submittedName>
        <fullName evidence="1">Putative addiction module killer protein</fullName>
    </submittedName>
</protein>
<dbReference type="InterPro" id="IPR014056">
    <property type="entry name" value="TypeIITA-like_toxin_pred"/>
</dbReference>
<accession>A0A7W5Z7H6</accession>
<dbReference type="PANTHER" id="PTHR41791">
    <property type="entry name" value="SSL7039 PROTEIN"/>
    <property type="match status" value="1"/>
</dbReference>
<dbReference type="PIRSF" id="PIRSF028744">
    <property type="entry name" value="Addict_mod_HI1419"/>
    <property type="match status" value="1"/>
</dbReference>
<evidence type="ECO:0000313" key="1">
    <source>
        <dbReference type="EMBL" id="MBB3811583.1"/>
    </source>
</evidence>
<dbReference type="Pfam" id="PF05973">
    <property type="entry name" value="Gp49"/>
    <property type="match status" value="1"/>
</dbReference>
<dbReference type="RefSeq" id="WP_183754970.1">
    <property type="nucleotide sequence ID" value="NZ_JACICC010000026.1"/>
</dbReference>
<sequence>MQQIRHYLDPNGRDHFAEWRDQVRDTKARIAIDRRVMRLELGNFGDHKPLREGVWELRIDVGAGYRIYYAKTGSTVVLLLCGGDKRKQSADIDRACAYWRDWQNRAGD</sequence>
<name>A0A7W5Z7H6_9HYPH</name>
<dbReference type="PANTHER" id="PTHR41791:SF1">
    <property type="entry name" value="SSL7039 PROTEIN"/>
    <property type="match status" value="1"/>
</dbReference>
<dbReference type="Proteomes" id="UP000537592">
    <property type="component" value="Unassembled WGS sequence"/>
</dbReference>